<feature type="transmembrane region" description="Helical" evidence="1">
    <location>
        <begin position="87"/>
        <end position="106"/>
    </location>
</feature>
<organism evidence="4 5">
    <name type="scientific">Dyadobacter soli</name>
    <dbReference type="NCBI Taxonomy" id="659014"/>
    <lineage>
        <taxon>Bacteria</taxon>
        <taxon>Pseudomonadati</taxon>
        <taxon>Bacteroidota</taxon>
        <taxon>Cytophagia</taxon>
        <taxon>Cytophagales</taxon>
        <taxon>Spirosomataceae</taxon>
        <taxon>Dyadobacter</taxon>
    </lineage>
</organism>
<name>A0A1G7GDQ3_9BACT</name>
<dbReference type="GO" id="GO:0016989">
    <property type="term" value="F:sigma factor antagonist activity"/>
    <property type="evidence" value="ECO:0007669"/>
    <property type="project" value="TreeGrafter"/>
</dbReference>
<protein>
    <submittedName>
        <fullName evidence="4">FecR family protein</fullName>
    </submittedName>
</protein>
<evidence type="ECO:0000259" key="3">
    <source>
        <dbReference type="Pfam" id="PF16344"/>
    </source>
</evidence>
<dbReference type="RefSeq" id="WP_090150422.1">
    <property type="nucleotide sequence ID" value="NZ_FNAN01000007.1"/>
</dbReference>
<dbReference type="EMBL" id="FNAN01000007">
    <property type="protein sequence ID" value="SDE86254.1"/>
    <property type="molecule type" value="Genomic_DNA"/>
</dbReference>
<evidence type="ECO:0000313" key="5">
    <source>
        <dbReference type="Proteomes" id="UP000198748"/>
    </source>
</evidence>
<keyword evidence="5" id="KW-1185">Reference proteome</keyword>
<keyword evidence="1" id="KW-1133">Transmembrane helix</keyword>
<dbReference type="OrthoDB" id="1452822at2"/>
<dbReference type="Pfam" id="PF04773">
    <property type="entry name" value="FecR"/>
    <property type="match status" value="1"/>
</dbReference>
<gene>
    <name evidence="4" type="ORF">SAMN04487996_107219</name>
</gene>
<keyword evidence="1" id="KW-0812">Transmembrane</keyword>
<evidence type="ECO:0000313" key="4">
    <source>
        <dbReference type="EMBL" id="SDE86254.1"/>
    </source>
</evidence>
<dbReference type="InterPro" id="IPR032508">
    <property type="entry name" value="FecR_C"/>
</dbReference>
<dbReference type="InterPro" id="IPR012373">
    <property type="entry name" value="Ferrdict_sens_TM"/>
</dbReference>
<dbReference type="STRING" id="659014.SAMN04487996_107219"/>
<reference evidence="5" key="1">
    <citation type="submission" date="2016-10" db="EMBL/GenBank/DDBJ databases">
        <authorList>
            <person name="Varghese N."/>
            <person name="Submissions S."/>
        </authorList>
    </citation>
    <scope>NUCLEOTIDE SEQUENCE [LARGE SCALE GENOMIC DNA]</scope>
    <source>
        <strain evidence="5">DSM 25329</strain>
    </source>
</reference>
<feature type="domain" description="FecR protein" evidence="2">
    <location>
        <begin position="184"/>
        <end position="278"/>
    </location>
</feature>
<dbReference type="PANTHER" id="PTHR30273">
    <property type="entry name" value="PERIPLASMIC SIGNAL SENSOR AND SIGMA FACTOR ACTIVATOR FECR-RELATED"/>
    <property type="match status" value="1"/>
</dbReference>
<dbReference type="Proteomes" id="UP000198748">
    <property type="component" value="Unassembled WGS sequence"/>
</dbReference>
<evidence type="ECO:0000256" key="1">
    <source>
        <dbReference type="SAM" id="Phobius"/>
    </source>
</evidence>
<dbReference type="Pfam" id="PF16344">
    <property type="entry name" value="FecR_C"/>
    <property type="match status" value="1"/>
</dbReference>
<keyword evidence="1" id="KW-0472">Membrane</keyword>
<proteinExistence type="predicted"/>
<dbReference type="Gene3D" id="2.60.120.1440">
    <property type="match status" value="1"/>
</dbReference>
<dbReference type="Gene3D" id="3.55.50.30">
    <property type="match status" value="1"/>
</dbReference>
<dbReference type="InterPro" id="IPR006860">
    <property type="entry name" value="FecR"/>
</dbReference>
<feature type="domain" description="Protein FecR C-terminal" evidence="3">
    <location>
        <begin position="321"/>
        <end position="375"/>
    </location>
</feature>
<dbReference type="AlphaFoldDB" id="A0A1G7GDQ3"/>
<evidence type="ECO:0000259" key="2">
    <source>
        <dbReference type="Pfam" id="PF04773"/>
    </source>
</evidence>
<sequence length="389" mass="42981">MNQEDSQRLQQLFDRYYQGQATPAEEEELMRHIRSGQHDEAVESAMKRNWLQPTDPKPLFDASRSGDMLGSILASGRQRRHWHAGIWVRYAAVAAVLAVVAGLWVIRKGTFEKQVVSETIKNQDVPPGGNKALLTLADGKGIELDRVGSGLVARQGNTEISKQEDGLVVYNSRSTKAATAGFNKVSTPRGGQYRVQLPDGSKVWLNASSSIRFPSVFPASERRVEITGEAYFEVTKDKTRPFTVRFNGSEVQVLGTSFNVMAYADERVSKTTLVEGSVSISNKGERALLRPGQQAALLPGGQIETAFKPVDEAVAWKEGMFYFKNAGVKDVMRQLSRWYDVEVSYRGEVPVRRFTGMVSRNVNLSQIVGMLRYAGVNCSLGSGTIVVEP</sequence>
<dbReference type="PANTHER" id="PTHR30273:SF2">
    <property type="entry name" value="PROTEIN FECR"/>
    <property type="match status" value="1"/>
</dbReference>
<accession>A0A1G7GDQ3</accession>